<evidence type="ECO:0000313" key="2">
    <source>
        <dbReference type="Proteomes" id="UP000380867"/>
    </source>
</evidence>
<proteinExistence type="predicted"/>
<accession>A0A5M4F9C7</accession>
<dbReference type="RefSeq" id="WP_149690983.1">
    <property type="nucleotide sequence ID" value="NZ_SDPQ02000004.1"/>
</dbReference>
<sequence>MRIAAALLACALVLTGCGGSDGSDGSDGAKGSKSGVTVDIAIKDGKVTPQGKRVDVKAGESVTLHITSDADEEIHVHSDPEHEYEVAPGADVTESFTLKTPGQVAVEAHHLDVTIVQLVVTP</sequence>
<dbReference type="Gene3D" id="2.60.40.420">
    <property type="entry name" value="Cupredoxins - blue copper proteins"/>
    <property type="match status" value="1"/>
</dbReference>
<dbReference type="AlphaFoldDB" id="A0A5M4F9C7"/>
<dbReference type="PROSITE" id="PS51257">
    <property type="entry name" value="PROKAR_LIPOPROTEIN"/>
    <property type="match status" value="1"/>
</dbReference>
<name>A0A5M4F9C7_9ACTN</name>
<dbReference type="OrthoDB" id="3748691at2"/>
<evidence type="ECO:0000313" key="1">
    <source>
        <dbReference type="EMBL" id="KAA1394375.1"/>
    </source>
</evidence>
<organism evidence="1 2">
    <name type="scientific">Aeromicrobium ginsengisoli</name>
    <dbReference type="NCBI Taxonomy" id="363867"/>
    <lineage>
        <taxon>Bacteria</taxon>
        <taxon>Bacillati</taxon>
        <taxon>Actinomycetota</taxon>
        <taxon>Actinomycetes</taxon>
        <taxon>Propionibacteriales</taxon>
        <taxon>Nocardioidaceae</taxon>
        <taxon>Aeromicrobium</taxon>
    </lineage>
</organism>
<comment type="caution">
    <text evidence="1">The sequence shown here is derived from an EMBL/GenBank/DDBJ whole genome shotgun (WGS) entry which is preliminary data.</text>
</comment>
<protein>
    <recommendedName>
        <fullName evidence="3">EfeO-type cupredoxin-like domain-containing protein</fullName>
    </recommendedName>
</protein>
<dbReference type="InterPro" id="IPR008972">
    <property type="entry name" value="Cupredoxin"/>
</dbReference>
<dbReference type="Proteomes" id="UP000380867">
    <property type="component" value="Unassembled WGS sequence"/>
</dbReference>
<gene>
    <name evidence="1" type="ORF">ESP70_019445</name>
</gene>
<keyword evidence="2" id="KW-1185">Reference proteome</keyword>
<dbReference type="EMBL" id="SDPQ02000004">
    <property type="protein sequence ID" value="KAA1394375.1"/>
    <property type="molecule type" value="Genomic_DNA"/>
</dbReference>
<reference evidence="1" key="1">
    <citation type="submission" date="2019-09" db="EMBL/GenBank/DDBJ databases">
        <authorList>
            <person name="Li J."/>
        </authorList>
    </citation>
    <scope>NUCLEOTIDE SEQUENCE [LARGE SCALE GENOMIC DNA]</scope>
    <source>
        <strain evidence="1">JCM 14732</strain>
    </source>
</reference>
<dbReference type="SUPFAM" id="SSF49503">
    <property type="entry name" value="Cupredoxins"/>
    <property type="match status" value="1"/>
</dbReference>
<evidence type="ECO:0008006" key="3">
    <source>
        <dbReference type="Google" id="ProtNLM"/>
    </source>
</evidence>